<dbReference type="RefSeq" id="XP_016928392.3">
    <property type="nucleotide sequence ID" value="XM_017072903.4"/>
</dbReference>
<organism evidence="2 3">
    <name type="scientific">Drosophila suzukii</name>
    <name type="common">Spotted-wing drosophila fruit fly</name>
    <dbReference type="NCBI Taxonomy" id="28584"/>
    <lineage>
        <taxon>Eukaryota</taxon>
        <taxon>Metazoa</taxon>
        <taxon>Ecdysozoa</taxon>
        <taxon>Arthropoda</taxon>
        <taxon>Hexapoda</taxon>
        <taxon>Insecta</taxon>
        <taxon>Pterygota</taxon>
        <taxon>Neoptera</taxon>
        <taxon>Endopterygota</taxon>
        <taxon>Diptera</taxon>
        <taxon>Brachycera</taxon>
        <taxon>Muscomorpha</taxon>
        <taxon>Ephydroidea</taxon>
        <taxon>Drosophilidae</taxon>
        <taxon>Drosophila</taxon>
        <taxon>Sophophora</taxon>
    </lineage>
</organism>
<feature type="signal peptide" evidence="1">
    <location>
        <begin position="1"/>
        <end position="19"/>
    </location>
</feature>
<dbReference type="AlphaFoldDB" id="A0AB39Z4W7"/>
<accession>A0AB39Z4W7</accession>
<proteinExistence type="predicted"/>
<sequence>MIRLLVLMIAFAVTTRALGSIDQLMRTISDGFGGAARSDVPIAINRRFTAVPPNAEFSFGYGYRHVYF</sequence>
<evidence type="ECO:0000313" key="3">
    <source>
        <dbReference type="RefSeq" id="XP_016928392.3"/>
    </source>
</evidence>
<gene>
    <name evidence="3" type="primary">LOC108008968</name>
</gene>
<evidence type="ECO:0000313" key="2">
    <source>
        <dbReference type="Proteomes" id="UP001652628"/>
    </source>
</evidence>
<name>A0AB39Z4W7_DROSZ</name>
<evidence type="ECO:0000256" key="1">
    <source>
        <dbReference type="SAM" id="SignalP"/>
    </source>
</evidence>
<keyword evidence="1" id="KW-0732">Signal</keyword>
<reference evidence="3" key="1">
    <citation type="submission" date="2025-08" db="UniProtKB">
        <authorList>
            <consortium name="RefSeq"/>
        </authorList>
    </citation>
    <scope>IDENTIFICATION</scope>
</reference>
<protein>
    <submittedName>
        <fullName evidence="3">Ejaculatory bulb-specific protein 2</fullName>
    </submittedName>
</protein>
<dbReference type="Proteomes" id="UP001652628">
    <property type="component" value="Chromosome 2R"/>
</dbReference>
<keyword evidence="2" id="KW-1185">Reference proteome</keyword>
<dbReference type="GeneID" id="108008968"/>
<feature type="chain" id="PRO_5046689939" evidence="1">
    <location>
        <begin position="20"/>
        <end position="68"/>
    </location>
</feature>